<organism evidence="1 2">
    <name type="scientific">Phormidesmis priestleyi ULC007</name>
    <dbReference type="NCBI Taxonomy" id="1920490"/>
    <lineage>
        <taxon>Bacteria</taxon>
        <taxon>Bacillati</taxon>
        <taxon>Cyanobacteriota</taxon>
        <taxon>Cyanophyceae</taxon>
        <taxon>Leptolyngbyales</taxon>
        <taxon>Leptolyngbyaceae</taxon>
        <taxon>Phormidesmis</taxon>
    </lineage>
</organism>
<reference evidence="1 2" key="2">
    <citation type="submission" date="2018-03" db="EMBL/GenBank/DDBJ databases">
        <title>The ancient ancestry and fast evolution of plastids.</title>
        <authorList>
            <person name="Moore K.R."/>
            <person name="Magnabosco C."/>
            <person name="Momper L."/>
            <person name="Gold D.A."/>
            <person name="Bosak T."/>
            <person name="Fournier G.P."/>
        </authorList>
    </citation>
    <scope>NUCLEOTIDE SEQUENCE [LARGE SCALE GENOMIC DNA]</scope>
    <source>
        <strain evidence="1 2">ULC007</strain>
    </source>
</reference>
<comment type="caution">
    <text evidence="1">The sequence shown here is derived from an EMBL/GenBank/DDBJ whole genome shotgun (WGS) entry which is preliminary data.</text>
</comment>
<evidence type="ECO:0000313" key="1">
    <source>
        <dbReference type="EMBL" id="PSB22152.1"/>
    </source>
</evidence>
<reference evidence="1 2" key="1">
    <citation type="submission" date="2018-02" db="EMBL/GenBank/DDBJ databases">
        <authorList>
            <person name="Cohen D.B."/>
            <person name="Kent A.D."/>
        </authorList>
    </citation>
    <scope>NUCLEOTIDE SEQUENCE [LARGE SCALE GENOMIC DNA]</scope>
    <source>
        <strain evidence="1 2">ULC007</strain>
    </source>
</reference>
<name>A0A2T1DNX6_9CYAN</name>
<proteinExistence type="predicted"/>
<keyword evidence="2" id="KW-1185">Reference proteome</keyword>
<dbReference type="OrthoDB" id="9027184at2"/>
<accession>A0A2T1DNX6</accession>
<dbReference type="Proteomes" id="UP000238634">
    <property type="component" value="Unassembled WGS sequence"/>
</dbReference>
<gene>
    <name evidence="1" type="ORF">C7B65_01740</name>
</gene>
<protein>
    <submittedName>
        <fullName evidence="1">Uncharacterized protein</fullName>
    </submittedName>
</protein>
<dbReference type="AlphaFoldDB" id="A0A2T1DNX6"/>
<evidence type="ECO:0000313" key="2">
    <source>
        <dbReference type="Proteomes" id="UP000238634"/>
    </source>
</evidence>
<dbReference type="RefSeq" id="WP_073069170.1">
    <property type="nucleotide sequence ID" value="NZ_MPPI01000001.1"/>
</dbReference>
<sequence>MPLQLPNLDDRTYDDLVEEARSLIPTYAPDWTNHNPSDPGITLIELFAYLTELLIYRLNRVTDANVGSFLKLLNGPDWQPSNDLANDIRKTMQQLRQIERAVTCKDFEQLALKADDRVARAECLPRRNLLMQDFETDRAGHMGVLIVPKTAFESQLPDILATVQKDLEPRCLLTTHLHVAAAQFRKLKIITTVVPLPDVRDVDLQNSVKQALKQFLAPLTSDDKPNWPFGRNVFVSEIYQLLDRLPSVDYVYTANDNTATDIKFDLQIDAVDRRILNNNLLVGIDIKPYELVAKLTDTDITVQIDRPIN</sequence>
<dbReference type="STRING" id="1920490.GCA_001895925_00896"/>
<dbReference type="EMBL" id="PVWG01000001">
    <property type="protein sequence ID" value="PSB22152.1"/>
    <property type="molecule type" value="Genomic_DNA"/>
</dbReference>